<reference evidence="1 2" key="1">
    <citation type="submission" date="2021-12" db="EMBL/GenBank/DDBJ databases">
        <title>Genome sequencing of bacteria with rrn-lacking chromosome and rrn-plasmid.</title>
        <authorList>
            <person name="Anda M."/>
            <person name="Iwasaki W."/>
        </authorList>
    </citation>
    <scope>NUCLEOTIDE SEQUENCE [LARGE SCALE GENOMIC DNA]</scope>
    <source>
        <strain evidence="1 2">NBRC 101262</strain>
    </source>
</reference>
<dbReference type="Proteomes" id="UP001354989">
    <property type="component" value="Chromosome"/>
</dbReference>
<dbReference type="Pfam" id="PF14054">
    <property type="entry name" value="DUF4249"/>
    <property type="match status" value="1"/>
</dbReference>
<proteinExistence type="predicted"/>
<evidence type="ECO:0000313" key="1">
    <source>
        <dbReference type="EMBL" id="BDC99661.1"/>
    </source>
</evidence>
<keyword evidence="2" id="KW-1185">Reference proteome</keyword>
<dbReference type="InterPro" id="IPR025345">
    <property type="entry name" value="DUF4249"/>
</dbReference>
<organism evidence="1 2">
    <name type="scientific">Persicobacter psychrovividus</name>
    <dbReference type="NCBI Taxonomy" id="387638"/>
    <lineage>
        <taxon>Bacteria</taxon>
        <taxon>Pseudomonadati</taxon>
        <taxon>Bacteroidota</taxon>
        <taxon>Cytophagia</taxon>
        <taxon>Cytophagales</taxon>
        <taxon>Persicobacteraceae</taxon>
        <taxon>Persicobacter</taxon>
    </lineage>
</organism>
<gene>
    <name evidence="1" type="ORF">PEPS_19420</name>
</gene>
<dbReference type="EMBL" id="AP025292">
    <property type="protein sequence ID" value="BDC99661.1"/>
    <property type="molecule type" value="Genomic_DNA"/>
</dbReference>
<accession>A0ABM7VF91</accession>
<evidence type="ECO:0000313" key="2">
    <source>
        <dbReference type="Proteomes" id="UP001354989"/>
    </source>
</evidence>
<evidence type="ECO:0008006" key="3">
    <source>
        <dbReference type="Google" id="ProtNLM"/>
    </source>
</evidence>
<sequence length="304" mass="34829">MRYLYLIILPALLTLFSCEEIIDIDIPLEQNVPIIEGLISTQENESYFKLKYAYNFYEDEDSVPFIKDAQIVVKEVHQGRIQEYPFVWDEDLERYIIDYEGTFTGKVGAEYQMYILWQGKEYIARDKMPTNDVKVTLRTEVNQHRLNALINFQGSGFGDGRIFDLFVNFNEPADERNYYQIHFPTSANGVKTSIIYLYDDQLFSSSLKDFQAPQTYTPNSRATIDVYSYSEETFAFFKDVQGGINNPGGLFSAIPSNPQTNIQSNSETLGYFLVANVVSESIVAEADSVTLELYNQAIEGYEAP</sequence>
<dbReference type="RefSeq" id="WP_338396935.1">
    <property type="nucleotide sequence ID" value="NZ_AP025292.1"/>
</dbReference>
<dbReference type="PROSITE" id="PS51257">
    <property type="entry name" value="PROKAR_LIPOPROTEIN"/>
    <property type="match status" value="1"/>
</dbReference>
<name>A0ABM7VF91_9BACT</name>
<protein>
    <recommendedName>
        <fullName evidence="3">DUF4249 family protein</fullName>
    </recommendedName>
</protein>